<gene>
    <name evidence="1" type="ORF">LCGC14_2367950</name>
</gene>
<reference evidence="1" key="1">
    <citation type="journal article" date="2015" name="Nature">
        <title>Complex archaea that bridge the gap between prokaryotes and eukaryotes.</title>
        <authorList>
            <person name="Spang A."/>
            <person name="Saw J.H."/>
            <person name="Jorgensen S.L."/>
            <person name="Zaremba-Niedzwiedzka K."/>
            <person name="Martijn J."/>
            <person name="Lind A.E."/>
            <person name="van Eijk R."/>
            <person name="Schleper C."/>
            <person name="Guy L."/>
            <person name="Ettema T.J."/>
        </authorList>
    </citation>
    <scope>NUCLEOTIDE SEQUENCE</scope>
</reference>
<organism evidence="1">
    <name type="scientific">marine sediment metagenome</name>
    <dbReference type="NCBI Taxonomy" id="412755"/>
    <lineage>
        <taxon>unclassified sequences</taxon>
        <taxon>metagenomes</taxon>
        <taxon>ecological metagenomes</taxon>
    </lineage>
</organism>
<evidence type="ECO:0000313" key="1">
    <source>
        <dbReference type="EMBL" id="KKL40781.1"/>
    </source>
</evidence>
<sequence length="119" mass="12310">GSCIENMIYTDSYGIGLDPGSMACFGNKHVYAVDMGAIDVPLIPGRQYTLMADLDTVLATSDPLFTIAGGGIKITDFYGIVTTQIGATNFLIQSVGTTGPTTLAYTTDVAADTDAVGTT</sequence>
<name>A0A0F9C4T1_9ZZZZ</name>
<dbReference type="EMBL" id="LAZR01034843">
    <property type="protein sequence ID" value="KKL40781.1"/>
    <property type="molecule type" value="Genomic_DNA"/>
</dbReference>
<dbReference type="AlphaFoldDB" id="A0A0F9C4T1"/>
<proteinExistence type="predicted"/>
<accession>A0A0F9C4T1</accession>
<protein>
    <submittedName>
        <fullName evidence="1">Uncharacterized protein</fullName>
    </submittedName>
</protein>
<comment type="caution">
    <text evidence="1">The sequence shown here is derived from an EMBL/GenBank/DDBJ whole genome shotgun (WGS) entry which is preliminary data.</text>
</comment>
<feature type="non-terminal residue" evidence="1">
    <location>
        <position position="1"/>
    </location>
</feature>